<proteinExistence type="predicted"/>
<comment type="caution">
    <text evidence="2">The sequence shown here is derived from an EMBL/GenBank/DDBJ whole genome shotgun (WGS) entry which is preliminary data.</text>
</comment>
<feature type="domain" description="Orc1-like AAA ATPase" evidence="1">
    <location>
        <begin position="16"/>
        <end position="195"/>
    </location>
</feature>
<dbReference type="Pfam" id="PF13191">
    <property type="entry name" value="AAA_16"/>
    <property type="match status" value="1"/>
</dbReference>
<keyword evidence="2" id="KW-0067">ATP-binding</keyword>
<sequence length="393" mass="42694">MSNPFNPGAGRKPPYLAGRDDIVRSIEQDMTRVYDDAEGMRPIVISGLRGMGKTVLLRALYDFANQRGWVVVWAEASKDESLSKKLAQSIYVELRKLRSSEKLAGRAFEHALAVLKSFQLKIDPAGACSFGIDVSPAKGYADSGDLSLDLQDLLEALGGAAREAGTAVLICVDELQEAPIEDLRPLNMALHSIGQSFSPVPVFFVGAGLPTLPSVLADASSYAERLYRYYTLDPLSDKSSEKALVEPVAGQGMAWSPEALGLVVQEAAGYPYFIQQCGFSICEQVDGPIELTMVETLAGIELAREELSRGLYRSRWGRATAQGKEFMRAMAQDEGPSKISEIARRMGKGDPSSLSVLRDRLIKDGLIYSPERGLVAFTVPGMDGFINRCGEVD</sequence>
<dbReference type="Gene3D" id="3.40.50.300">
    <property type="entry name" value="P-loop containing nucleotide triphosphate hydrolases"/>
    <property type="match status" value="1"/>
</dbReference>
<evidence type="ECO:0000259" key="1">
    <source>
        <dbReference type="Pfam" id="PF13191"/>
    </source>
</evidence>
<name>A0A4T9TDR5_9ACTN</name>
<evidence type="ECO:0000313" key="3">
    <source>
        <dbReference type="Proteomes" id="UP000309454"/>
    </source>
</evidence>
<evidence type="ECO:0000313" key="2">
    <source>
        <dbReference type="EMBL" id="TJW10642.1"/>
    </source>
</evidence>
<dbReference type="PANTHER" id="PTHR34301:SF8">
    <property type="entry name" value="ATPASE DOMAIN-CONTAINING PROTEIN"/>
    <property type="match status" value="1"/>
</dbReference>
<dbReference type="GO" id="GO:0005524">
    <property type="term" value="F:ATP binding"/>
    <property type="evidence" value="ECO:0007669"/>
    <property type="project" value="UniProtKB-KW"/>
</dbReference>
<dbReference type="RefSeq" id="WP_136845685.1">
    <property type="nucleotide sequence ID" value="NZ_CANPEU010000042.1"/>
</dbReference>
<protein>
    <submittedName>
        <fullName evidence="2">ATP-binding protein</fullName>
    </submittedName>
</protein>
<reference evidence="2 3" key="1">
    <citation type="submission" date="2019-04" db="EMBL/GenBank/DDBJ databases">
        <title>Microbes associate with the intestines of laboratory mice.</title>
        <authorList>
            <person name="Navarre W."/>
            <person name="Wong E."/>
            <person name="Huang K.C."/>
            <person name="Tropini C."/>
            <person name="Ng K."/>
            <person name="Yu B."/>
        </authorList>
    </citation>
    <scope>NUCLEOTIDE SEQUENCE [LARGE SCALE GENOMIC DNA]</scope>
    <source>
        <strain evidence="2 3">NM48_B13</strain>
    </source>
</reference>
<dbReference type="OrthoDB" id="2020141at2"/>
<dbReference type="Proteomes" id="UP000309454">
    <property type="component" value="Unassembled WGS sequence"/>
</dbReference>
<organism evidence="2 3">
    <name type="scientific">Parvibacter caecicola</name>
    <dbReference type="NCBI Taxonomy" id="747645"/>
    <lineage>
        <taxon>Bacteria</taxon>
        <taxon>Bacillati</taxon>
        <taxon>Actinomycetota</taxon>
        <taxon>Coriobacteriia</taxon>
        <taxon>Coriobacteriales</taxon>
        <taxon>Coriobacteriaceae</taxon>
        <taxon>Parvibacter</taxon>
    </lineage>
</organism>
<dbReference type="InterPro" id="IPR027417">
    <property type="entry name" value="P-loop_NTPase"/>
</dbReference>
<dbReference type="InterPro" id="IPR041664">
    <property type="entry name" value="AAA_16"/>
</dbReference>
<keyword evidence="3" id="KW-1185">Reference proteome</keyword>
<accession>A0A4T9TDR5</accession>
<dbReference type="EMBL" id="SSTM01000003">
    <property type="protein sequence ID" value="TJW10642.1"/>
    <property type="molecule type" value="Genomic_DNA"/>
</dbReference>
<keyword evidence="2" id="KW-0547">Nucleotide-binding</keyword>
<dbReference type="SUPFAM" id="SSF52540">
    <property type="entry name" value="P-loop containing nucleoside triphosphate hydrolases"/>
    <property type="match status" value="1"/>
</dbReference>
<dbReference type="PANTHER" id="PTHR34301">
    <property type="entry name" value="DNA-BINDING PROTEIN-RELATED"/>
    <property type="match status" value="1"/>
</dbReference>
<gene>
    <name evidence="2" type="ORF">E5982_04995</name>
</gene>
<dbReference type="AlphaFoldDB" id="A0A4T9TDR5"/>